<gene>
    <name evidence="3" type="ORF">POTOM_003022</name>
</gene>
<dbReference type="OrthoDB" id="669963at2759"/>
<dbReference type="AlphaFoldDB" id="A0A8X8DKS7"/>
<protein>
    <submittedName>
        <fullName evidence="3">Uncharacterized protein</fullName>
    </submittedName>
</protein>
<evidence type="ECO:0000256" key="1">
    <source>
        <dbReference type="PROSITE-ProRule" id="PRU00252"/>
    </source>
</evidence>
<organism evidence="3 4">
    <name type="scientific">Populus tomentosa</name>
    <name type="common">Chinese white poplar</name>
    <dbReference type="NCBI Taxonomy" id="118781"/>
    <lineage>
        <taxon>Eukaryota</taxon>
        <taxon>Viridiplantae</taxon>
        <taxon>Streptophyta</taxon>
        <taxon>Embryophyta</taxon>
        <taxon>Tracheophyta</taxon>
        <taxon>Spermatophyta</taxon>
        <taxon>Magnoliopsida</taxon>
        <taxon>eudicotyledons</taxon>
        <taxon>Gunneridae</taxon>
        <taxon>Pentapetalae</taxon>
        <taxon>rosids</taxon>
        <taxon>fabids</taxon>
        <taxon>Malpighiales</taxon>
        <taxon>Salicaceae</taxon>
        <taxon>Saliceae</taxon>
        <taxon>Populus</taxon>
    </lineage>
</organism>
<dbReference type="Proteomes" id="UP000886885">
    <property type="component" value="Chromosome 1A"/>
</dbReference>
<dbReference type="PROSITE" id="PS50935">
    <property type="entry name" value="SSB"/>
    <property type="match status" value="1"/>
</dbReference>
<evidence type="ECO:0000256" key="2">
    <source>
        <dbReference type="SAM" id="MobiDB-lite"/>
    </source>
</evidence>
<dbReference type="InterPro" id="IPR011344">
    <property type="entry name" value="ssDNA-bd"/>
</dbReference>
<dbReference type="PANTHER" id="PTHR10302">
    <property type="entry name" value="SINGLE-STRANDED DNA-BINDING PROTEIN"/>
    <property type="match status" value="1"/>
</dbReference>
<comment type="caution">
    <text evidence="3">The sequence shown here is derived from an EMBL/GenBank/DDBJ whole genome shotgun (WGS) entry which is preliminary data.</text>
</comment>
<feature type="compositionally biased region" description="Low complexity" evidence="2">
    <location>
        <begin position="49"/>
        <end position="68"/>
    </location>
</feature>
<dbReference type="InterPro" id="IPR000424">
    <property type="entry name" value="Primosome_PriB/ssb"/>
</dbReference>
<evidence type="ECO:0000313" key="3">
    <source>
        <dbReference type="EMBL" id="KAG6793799.1"/>
    </source>
</evidence>
<keyword evidence="4" id="KW-1185">Reference proteome</keyword>
<reference evidence="3" key="1">
    <citation type="journal article" date="2020" name="bioRxiv">
        <title>Hybrid origin of Populus tomentosa Carr. identified through genome sequencing and phylogenomic analysis.</title>
        <authorList>
            <person name="An X."/>
            <person name="Gao K."/>
            <person name="Chen Z."/>
            <person name="Li J."/>
            <person name="Yang X."/>
            <person name="Yang X."/>
            <person name="Zhou J."/>
            <person name="Guo T."/>
            <person name="Zhao T."/>
            <person name="Huang S."/>
            <person name="Miao D."/>
            <person name="Khan W.U."/>
            <person name="Rao P."/>
            <person name="Ye M."/>
            <person name="Lei B."/>
            <person name="Liao W."/>
            <person name="Wang J."/>
            <person name="Ji L."/>
            <person name="Li Y."/>
            <person name="Guo B."/>
            <person name="Mustafa N.S."/>
            <person name="Li S."/>
            <person name="Yun Q."/>
            <person name="Keller S.R."/>
            <person name="Mao J."/>
            <person name="Zhang R."/>
            <person name="Strauss S.H."/>
        </authorList>
    </citation>
    <scope>NUCLEOTIDE SEQUENCE</scope>
    <source>
        <strain evidence="3">GM15</strain>
        <tissue evidence="3">Leaf</tissue>
    </source>
</reference>
<keyword evidence="1" id="KW-0238">DNA-binding</keyword>
<dbReference type="GO" id="GO:0042645">
    <property type="term" value="C:mitochondrial nucleoid"/>
    <property type="evidence" value="ECO:0007669"/>
    <property type="project" value="TreeGrafter"/>
</dbReference>
<feature type="region of interest" description="Disordered" evidence="2">
    <location>
        <begin position="41"/>
        <end position="74"/>
    </location>
</feature>
<dbReference type="EMBL" id="JAAWWB010000001">
    <property type="protein sequence ID" value="KAG6793799.1"/>
    <property type="molecule type" value="Genomic_DNA"/>
</dbReference>
<dbReference type="PANTHER" id="PTHR10302:SF23">
    <property type="entry name" value="PROTEIN OSB4, CHLOROPLASTIC"/>
    <property type="match status" value="1"/>
</dbReference>
<proteinExistence type="predicted"/>
<sequence>MAMKNSLCRCRALAKIATSQPTTRRISPPLVLLLQQSSCYSTDEKEHNPPTTTLKKTPPLYKKSPSSTDFPRPKEIPFQAKVANSINLIGYIDMPIQTQVSSPDEKFRAATVITQEPSYHSPALRKKIMDGFAFVVKAVVKIPIIFEGDLAHIAASHLKKGDFVYIDGQLSTDPPPFPEMPDQTQVQWNEEHQEVLVNSINFIEGSFQVKKSLLEQQLEVPLDDDANMKRKGESGSNSWTDLLENPNQWWDYRSSKRSGSVKPKHPDFKHKNNKQSVWLTGAPSWIFSGLEKVKFDVKTALPTQTKQQKEQFSWDPSDASVPCGKWHHAEEECWKDLVENPHKWWDNRVDKKNPKSPDFKHKETGEGLWLDTSPAWVLPKLPPTKGAENVAGTGGYNALLSQGRT</sequence>
<dbReference type="GO" id="GO:0003697">
    <property type="term" value="F:single-stranded DNA binding"/>
    <property type="evidence" value="ECO:0007669"/>
    <property type="project" value="InterPro"/>
</dbReference>
<accession>A0A8X8DKS7</accession>
<evidence type="ECO:0000313" key="4">
    <source>
        <dbReference type="Proteomes" id="UP000886885"/>
    </source>
</evidence>
<dbReference type="GO" id="GO:0006264">
    <property type="term" value="P:mitochondrial DNA replication"/>
    <property type="evidence" value="ECO:0007669"/>
    <property type="project" value="TreeGrafter"/>
</dbReference>
<name>A0A8X8DKS7_POPTO</name>